<feature type="disulfide bond" evidence="5">
    <location>
        <begin position="48"/>
        <end position="112"/>
    </location>
</feature>
<evidence type="ECO:0000259" key="7">
    <source>
        <dbReference type="PROSITE" id="PS50287"/>
    </source>
</evidence>
<keyword evidence="1 6" id="KW-0732">Signal</keyword>
<dbReference type="AlphaFoldDB" id="A0A3Q2QGR7"/>
<evidence type="ECO:0000313" key="9">
    <source>
        <dbReference type="Proteomes" id="UP000265000"/>
    </source>
</evidence>
<keyword evidence="3 5" id="KW-1015">Disulfide bond</keyword>
<sequence>MPHSLICVILVFGINVVFPTEHIRLAGSNEYCSGRVEIYHNGVWGTVCDDYFDYLDAEVVCKQLGCGRPSTVHASAYFGEGTGEIWLDNVGCSGNEASLSQCSHSGFGSNNCEHSEDVGVTCTSKPKHNNAFRKRLFLKCRILGLS</sequence>
<evidence type="ECO:0000256" key="5">
    <source>
        <dbReference type="PROSITE-ProRule" id="PRU00196"/>
    </source>
</evidence>
<evidence type="ECO:0000256" key="2">
    <source>
        <dbReference type="ARBA" id="ARBA00022737"/>
    </source>
</evidence>
<dbReference type="InterPro" id="IPR001190">
    <property type="entry name" value="SRCR"/>
</dbReference>
<keyword evidence="9" id="KW-1185">Reference proteome</keyword>
<dbReference type="SMART" id="SM00202">
    <property type="entry name" value="SR"/>
    <property type="match status" value="1"/>
</dbReference>
<dbReference type="SUPFAM" id="SSF56487">
    <property type="entry name" value="SRCR-like"/>
    <property type="match status" value="1"/>
</dbReference>
<evidence type="ECO:0000256" key="1">
    <source>
        <dbReference type="ARBA" id="ARBA00022729"/>
    </source>
</evidence>
<feature type="domain" description="SRCR" evidence="7">
    <location>
        <begin position="23"/>
        <end position="123"/>
    </location>
</feature>
<dbReference type="FunFam" id="3.10.250.10:FF:000006">
    <property type="entry name" value="neurotrypsin isoform X2"/>
    <property type="match status" value="1"/>
</dbReference>
<feature type="disulfide bond" evidence="5">
    <location>
        <begin position="92"/>
        <end position="102"/>
    </location>
</feature>
<accession>A0A3Q2QGR7</accession>
<reference evidence="8" key="2">
    <citation type="submission" date="2025-09" db="UniProtKB">
        <authorList>
            <consortium name="Ensembl"/>
        </authorList>
    </citation>
    <scope>IDENTIFICATION</scope>
</reference>
<name>A0A3Q2QGR7_FUNHE</name>
<dbReference type="PROSITE" id="PS50287">
    <property type="entry name" value="SRCR_2"/>
    <property type="match status" value="1"/>
</dbReference>
<dbReference type="Gene3D" id="3.10.250.10">
    <property type="entry name" value="SRCR-like domain"/>
    <property type="match status" value="1"/>
</dbReference>
<proteinExistence type="predicted"/>
<dbReference type="Pfam" id="PF00530">
    <property type="entry name" value="SRCR"/>
    <property type="match status" value="1"/>
</dbReference>
<organism evidence="8 9">
    <name type="scientific">Fundulus heteroclitus</name>
    <name type="common">Killifish</name>
    <name type="synonym">Mummichog</name>
    <dbReference type="NCBI Taxonomy" id="8078"/>
    <lineage>
        <taxon>Eukaryota</taxon>
        <taxon>Metazoa</taxon>
        <taxon>Chordata</taxon>
        <taxon>Craniata</taxon>
        <taxon>Vertebrata</taxon>
        <taxon>Euteleostomi</taxon>
        <taxon>Actinopterygii</taxon>
        <taxon>Neopterygii</taxon>
        <taxon>Teleostei</taxon>
        <taxon>Neoteleostei</taxon>
        <taxon>Acanthomorphata</taxon>
        <taxon>Ovalentaria</taxon>
        <taxon>Atherinomorphae</taxon>
        <taxon>Cyprinodontiformes</taxon>
        <taxon>Fundulidae</taxon>
        <taxon>Fundulus</taxon>
    </lineage>
</organism>
<evidence type="ECO:0000256" key="3">
    <source>
        <dbReference type="ARBA" id="ARBA00023157"/>
    </source>
</evidence>
<dbReference type="PRINTS" id="PR00258">
    <property type="entry name" value="SPERACTRCPTR"/>
</dbReference>
<keyword evidence="4" id="KW-0325">Glycoprotein</keyword>
<dbReference type="Proteomes" id="UP000265000">
    <property type="component" value="Unplaced"/>
</dbReference>
<dbReference type="PANTHER" id="PTHR48071:SF18">
    <property type="entry name" value="DELETED IN MALIGNANT BRAIN TUMORS 1 PROTEIN-RELATED"/>
    <property type="match status" value="1"/>
</dbReference>
<evidence type="ECO:0000256" key="4">
    <source>
        <dbReference type="ARBA" id="ARBA00023180"/>
    </source>
</evidence>
<feature type="chain" id="PRO_5018640034" description="SRCR domain-containing protein" evidence="6">
    <location>
        <begin position="20"/>
        <end position="146"/>
    </location>
</feature>
<feature type="signal peptide" evidence="6">
    <location>
        <begin position="1"/>
        <end position="19"/>
    </location>
</feature>
<keyword evidence="2" id="KW-0677">Repeat</keyword>
<dbReference type="PANTHER" id="PTHR48071">
    <property type="entry name" value="SRCR DOMAIN-CONTAINING PROTEIN"/>
    <property type="match status" value="1"/>
</dbReference>
<evidence type="ECO:0000313" key="8">
    <source>
        <dbReference type="Ensembl" id="ENSFHEP00000026381.1"/>
    </source>
</evidence>
<protein>
    <recommendedName>
        <fullName evidence="7">SRCR domain-containing protein</fullName>
    </recommendedName>
</protein>
<dbReference type="GO" id="GO:0016020">
    <property type="term" value="C:membrane"/>
    <property type="evidence" value="ECO:0007669"/>
    <property type="project" value="InterPro"/>
</dbReference>
<dbReference type="InterPro" id="IPR036772">
    <property type="entry name" value="SRCR-like_dom_sf"/>
</dbReference>
<evidence type="ECO:0000256" key="6">
    <source>
        <dbReference type="SAM" id="SignalP"/>
    </source>
</evidence>
<reference evidence="8" key="1">
    <citation type="submission" date="2025-08" db="UniProtKB">
        <authorList>
            <consortium name="Ensembl"/>
        </authorList>
    </citation>
    <scope>IDENTIFICATION</scope>
</reference>
<feature type="disulfide bond" evidence="5">
    <location>
        <begin position="61"/>
        <end position="122"/>
    </location>
</feature>
<dbReference type="Ensembl" id="ENSFHET00000002888.1">
    <property type="protein sequence ID" value="ENSFHEP00000026381.1"/>
    <property type="gene ID" value="ENSFHEG00000009168.1"/>
</dbReference>
<dbReference type="GeneTree" id="ENSGT00940000164412"/>